<evidence type="ECO:0000313" key="3">
    <source>
        <dbReference type="EMBL" id="QED26239.1"/>
    </source>
</evidence>
<keyword evidence="2" id="KW-0732">Signal</keyword>
<evidence type="ECO:0000256" key="2">
    <source>
        <dbReference type="SAM" id="SignalP"/>
    </source>
</evidence>
<feature type="signal peptide" evidence="2">
    <location>
        <begin position="1"/>
        <end position="20"/>
    </location>
</feature>
<dbReference type="EMBL" id="CP042467">
    <property type="protein sequence ID" value="QED26239.1"/>
    <property type="molecule type" value="Genomic_DNA"/>
</dbReference>
<organism evidence="3 4">
    <name type="scientific">Microvenator marinus</name>
    <dbReference type="NCBI Taxonomy" id="2600177"/>
    <lineage>
        <taxon>Bacteria</taxon>
        <taxon>Deltaproteobacteria</taxon>
        <taxon>Bradymonadales</taxon>
        <taxon>Microvenatoraceae</taxon>
        <taxon>Microvenator</taxon>
    </lineage>
</organism>
<protein>
    <recommendedName>
        <fullName evidence="5">DUF3352 domain-containing protein</fullName>
    </recommendedName>
</protein>
<gene>
    <name evidence="3" type="ORF">FRD01_03005</name>
</gene>
<proteinExistence type="predicted"/>
<dbReference type="Proteomes" id="UP000321595">
    <property type="component" value="Chromosome"/>
</dbReference>
<evidence type="ECO:0000313" key="4">
    <source>
        <dbReference type="Proteomes" id="UP000321595"/>
    </source>
</evidence>
<feature type="chain" id="PRO_5023127683" description="DUF3352 domain-containing protein" evidence="2">
    <location>
        <begin position="21"/>
        <end position="328"/>
    </location>
</feature>
<accession>A0A5B8XS56</accession>
<evidence type="ECO:0008006" key="5">
    <source>
        <dbReference type="Google" id="ProtNLM"/>
    </source>
</evidence>
<reference evidence="3 4" key="1">
    <citation type="submission" date="2019-08" db="EMBL/GenBank/DDBJ databases">
        <authorList>
            <person name="Liang Q."/>
        </authorList>
    </citation>
    <scope>NUCLEOTIDE SEQUENCE [LARGE SCALE GENOMIC DNA]</scope>
    <source>
        <strain evidence="3 4">V1718</strain>
    </source>
</reference>
<feature type="region of interest" description="Disordered" evidence="1">
    <location>
        <begin position="301"/>
        <end position="328"/>
    </location>
</feature>
<dbReference type="AlphaFoldDB" id="A0A5B8XS56"/>
<evidence type="ECO:0000256" key="1">
    <source>
        <dbReference type="SAM" id="MobiDB-lite"/>
    </source>
</evidence>
<dbReference type="RefSeq" id="WP_146957512.1">
    <property type="nucleotide sequence ID" value="NZ_CP042467.1"/>
</dbReference>
<dbReference type="KEGG" id="bbae:FRD01_03005"/>
<sequence>MFNRLLLLLVFLLIPQFAAAQSADLTQYVPGTSKVLIGANFSELRTSPVYSEVFAFARAQPRLAEIMNFMQAELNVSPEKDIQGLVLAFPEAMTTPQVNSTLSLAMRAPLDSEKVIESARKRFPDMKVTGEKEAAVYDVGAFKFALPAKDVFVLGVGSEPFVEATFATIKGPKLSASKNSDVVASMSSIDTKKGLWMVGITRELPQQGPKMNRAGLTIDLKSGLIFKMVADMANKKDAEQAVKDFEGLKVQASNPMVAMTGAAPLVSNLKASSKKTSVTVNSSMNSKEFALMVTQMKNIIAQGSQPMAPAPSPSKPAPSNDGVEADFN</sequence>
<name>A0A5B8XS56_9DELT</name>
<keyword evidence="4" id="KW-1185">Reference proteome</keyword>